<feature type="transmembrane region" description="Helical" evidence="1">
    <location>
        <begin position="15"/>
        <end position="38"/>
    </location>
</feature>
<sequence>MIEVVNENYKEYKSILITTSIPIIVMLILSVMMISSIVNQQMSITLIEMLFVGYLLMLAFINYLVNLAHSRHYTFKIIDQSLWIERKEKKCEVPIRDVKKLLYSIQKDLTGSTDYLMIVTKGFKKNIYISNYKANKDDLMNLIDHPIFEHTKVTKFSNRLIGEVVVFVYSTIFLTY</sequence>
<evidence type="ECO:0000313" key="3">
    <source>
        <dbReference type="Proteomes" id="UP001431532"/>
    </source>
</evidence>
<name>A0AAW6UAY1_9MOLU</name>
<evidence type="ECO:0000256" key="1">
    <source>
        <dbReference type="SAM" id="Phobius"/>
    </source>
</evidence>
<accession>A0AAW6UAY1</accession>
<keyword evidence="1" id="KW-0472">Membrane</keyword>
<organism evidence="2 3">
    <name type="scientific">Peloplasma aerotolerans</name>
    <dbReference type="NCBI Taxonomy" id="3044389"/>
    <lineage>
        <taxon>Bacteria</taxon>
        <taxon>Bacillati</taxon>
        <taxon>Mycoplasmatota</taxon>
        <taxon>Mollicutes</taxon>
        <taxon>Acholeplasmatales</taxon>
        <taxon>Acholeplasmataceae</taxon>
        <taxon>Peloplasma</taxon>
    </lineage>
</organism>
<dbReference type="Proteomes" id="UP001431532">
    <property type="component" value="Unassembled WGS sequence"/>
</dbReference>
<comment type="caution">
    <text evidence="2">The sequence shown here is derived from an EMBL/GenBank/DDBJ whole genome shotgun (WGS) entry which is preliminary data.</text>
</comment>
<evidence type="ECO:0008006" key="4">
    <source>
        <dbReference type="Google" id="ProtNLM"/>
    </source>
</evidence>
<evidence type="ECO:0000313" key="2">
    <source>
        <dbReference type="EMBL" id="MDI6453109.1"/>
    </source>
</evidence>
<feature type="transmembrane region" description="Helical" evidence="1">
    <location>
        <begin position="44"/>
        <end position="65"/>
    </location>
</feature>
<dbReference type="RefSeq" id="WP_282839538.1">
    <property type="nucleotide sequence ID" value="NZ_JASCXW010000017.1"/>
</dbReference>
<keyword evidence="1" id="KW-1133">Transmembrane helix</keyword>
<keyword evidence="1" id="KW-0812">Transmembrane</keyword>
<reference evidence="2" key="1">
    <citation type="submission" date="2023-05" db="EMBL/GenBank/DDBJ databases">
        <title>Mariniplasma microaerophilum sp. nov., a novel anaerobic mollicute isolated from terrestrial mud volcano, Taman Peninsula, Russia.</title>
        <authorList>
            <person name="Khomyakova M.A."/>
            <person name="Merkel A.Y."/>
            <person name="Slobodkin A.I."/>
        </authorList>
    </citation>
    <scope>NUCLEOTIDE SEQUENCE</scope>
    <source>
        <strain evidence="2">M4Ah</strain>
    </source>
</reference>
<dbReference type="EMBL" id="JASCXW010000017">
    <property type="protein sequence ID" value="MDI6453109.1"/>
    <property type="molecule type" value="Genomic_DNA"/>
</dbReference>
<keyword evidence="3" id="KW-1185">Reference proteome</keyword>
<gene>
    <name evidence="2" type="ORF">QJ521_06005</name>
</gene>
<protein>
    <recommendedName>
        <fullName evidence="4">PH domain-containing protein</fullName>
    </recommendedName>
</protein>
<dbReference type="AlphaFoldDB" id="A0AAW6UAY1"/>
<proteinExistence type="predicted"/>